<evidence type="ECO:0000313" key="14">
    <source>
        <dbReference type="Proteomes" id="UP001283366"/>
    </source>
</evidence>
<feature type="transmembrane region" description="Helical" evidence="9">
    <location>
        <begin position="21"/>
        <end position="43"/>
    </location>
</feature>
<organism evidence="12 13">
    <name type="scientific">Vibrio mangrovi</name>
    <dbReference type="NCBI Taxonomy" id="474394"/>
    <lineage>
        <taxon>Bacteria</taxon>
        <taxon>Pseudomonadati</taxon>
        <taxon>Pseudomonadota</taxon>
        <taxon>Gammaproteobacteria</taxon>
        <taxon>Vibrionales</taxon>
        <taxon>Vibrionaceae</taxon>
        <taxon>Vibrio</taxon>
    </lineage>
</organism>
<keyword evidence="14" id="KW-1185">Reference proteome</keyword>
<sequence>MWKWLHPYAKPEMAYQLSGKLAPYFSVIAALLLISGSVWGLAFAPSDYQQGDSFRIIYIHVPAAIWSMGVYFSMAVAALIGVVWQIRLAEIAACAMAPIGAVFTSVALITGSLWGKPMWGAWWVWDARLTSELILLFLYIGVIALFRAFDDERQGGKAASILAIVGVINLPIIHFSVEWWNTLHQGATITKFAKPSIATDMLWPLLLNILGFAMFFAALTCLRFRNEILYRERNRPWVSHLVRSLQAGGGRERGDN</sequence>
<evidence type="ECO:0000256" key="1">
    <source>
        <dbReference type="ARBA" id="ARBA00002442"/>
    </source>
</evidence>
<dbReference type="AlphaFoldDB" id="A0A1Y6IWW7"/>
<dbReference type="Proteomes" id="UP000196125">
    <property type="component" value="Unassembled WGS sequence"/>
</dbReference>
<accession>A0A1Y6IWW7</accession>
<keyword evidence="8 9" id="KW-0472">Membrane</keyword>
<evidence type="ECO:0000256" key="6">
    <source>
        <dbReference type="ARBA" id="ARBA00022748"/>
    </source>
</evidence>
<dbReference type="Pfam" id="PF01578">
    <property type="entry name" value="Cytochrom_C_asm"/>
    <property type="match status" value="1"/>
</dbReference>
<dbReference type="InterPro" id="IPR002541">
    <property type="entry name" value="Cyt_c_assembly"/>
</dbReference>
<evidence type="ECO:0000256" key="8">
    <source>
        <dbReference type="ARBA" id="ARBA00023136"/>
    </source>
</evidence>
<keyword evidence="5 9" id="KW-0812">Transmembrane</keyword>
<keyword evidence="9" id="KW-0997">Cell inner membrane</keyword>
<proteinExistence type="inferred from homology"/>
<evidence type="ECO:0000256" key="9">
    <source>
        <dbReference type="RuleBase" id="RU364092"/>
    </source>
</evidence>
<gene>
    <name evidence="9 12" type="primary">ccmC</name>
    <name evidence="11" type="ORF">SBX37_00785</name>
    <name evidence="12" type="ORF">VIM7927_01799</name>
</gene>
<dbReference type="GO" id="GO:0017004">
    <property type="term" value="P:cytochrome complex assembly"/>
    <property type="evidence" value="ECO:0007669"/>
    <property type="project" value="UniProtKB-KW"/>
</dbReference>
<evidence type="ECO:0000259" key="10">
    <source>
        <dbReference type="Pfam" id="PF01578"/>
    </source>
</evidence>
<dbReference type="GO" id="GO:0020037">
    <property type="term" value="F:heme binding"/>
    <property type="evidence" value="ECO:0007669"/>
    <property type="project" value="InterPro"/>
</dbReference>
<feature type="transmembrane region" description="Helical" evidence="9">
    <location>
        <begin position="91"/>
        <end position="113"/>
    </location>
</feature>
<reference evidence="11 14" key="2">
    <citation type="submission" date="2023-11" db="EMBL/GenBank/DDBJ databases">
        <title>Plant-associative lifestyle of Vibrio porteresiae and its evolutionary dynamics.</title>
        <authorList>
            <person name="Rameshkumar N."/>
            <person name="Kirti K."/>
        </authorList>
    </citation>
    <scope>NUCLEOTIDE SEQUENCE [LARGE SCALE GENOMIC DNA]</scope>
    <source>
        <strain evidence="11 14">MSSRF38</strain>
    </source>
</reference>
<keyword evidence="7 9" id="KW-1133">Transmembrane helix</keyword>
<dbReference type="PANTHER" id="PTHR30071">
    <property type="entry name" value="HEME EXPORTER PROTEIN C"/>
    <property type="match status" value="1"/>
</dbReference>
<name>A0A1Y6IWW7_9VIBR</name>
<dbReference type="InterPro" id="IPR045062">
    <property type="entry name" value="Cyt_c_biogenesis_CcsA/CcmC"/>
</dbReference>
<protein>
    <recommendedName>
        <fullName evidence="4 9">Heme exporter protein C</fullName>
    </recommendedName>
    <alternativeName>
        <fullName evidence="9">Cytochrome c-type biogenesis protein</fullName>
    </alternativeName>
</protein>
<dbReference type="EMBL" id="FXXI01000002">
    <property type="protein sequence ID" value="SMS00533.1"/>
    <property type="molecule type" value="Genomic_DNA"/>
</dbReference>
<reference evidence="12 13" key="1">
    <citation type="submission" date="2017-05" db="EMBL/GenBank/DDBJ databases">
        <authorList>
            <person name="Song R."/>
            <person name="Chenine A.L."/>
            <person name="Ruprecht R.M."/>
        </authorList>
    </citation>
    <scope>NUCLEOTIDE SEQUENCE [LARGE SCALE GENOMIC DNA]</scope>
    <source>
        <strain evidence="12 13">CECT 7927</strain>
    </source>
</reference>
<keyword evidence="9" id="KW-0813">Transport</keyword>
<feature type="transmembrane region" description="Helical" evidence="9">
    <location>
        <begin position="63"/>
        <end position="84"/>
    </location>
</feature>
<evidence type="ECO:0000256" key="3">
    <source>
        <dbReference type="ARBA" id="ARBA00005840"/>
    </source>
</evidence>
<evidence type="ECO:0000256" key="7">
    <source>
        <dbReference type="ARBA" id="ARBA00022989"/>
    </source>
</evidence>
<keyword evidence="6 9" id="KW-0201">Cytochrome c-type biogenesis</keyword>
<dbReference type="Proteomes" id="UP001283366">
    <property type="component" value="Unassembled WGS sequence"/>
</dbReference>
<evidence type="ECO:0000256" key="4">
    <source>
        <dbReference type="ARBA" id="ARBA00016463"/>
    </source>
</evidence>
<evidence type="ECO:0000313" key="11">
    <source>
        <dbReference type="EMBL" id="MDW6001445.1"/>
    </source>
</evidence>
<dbReference type="PANTHER" id="PTHR30071:SF1">
    <property type="entry name" value="CYTOCHROME B_B6 PROTEIN-RELATED"/>
    <property type="match status" value="1"/>
</dbReference>
<evidence type="ECO:0000256" key="2">
    <source>
        <dbReference type="ARBA" id="ARBA00004141"/>
    </source>
</evidence>
<dbReference type="InterPro" id="IPR003557">
    <property type="entry name" value="Cyt_c_biogenesis_CcmC"/>
</dbReference>
<dbReference type="GO" id="GO:0015232">
    <property type="term" value="F:heme transmembrane transporter activity"/>
    <property type="evidence" value="ECO:0007669"/>
    <property type="project" value="InterPro"/>
</dbReference>
<comment type="subcellular location">
    <subcellularLocation>
        <location evidence="9">Cell inner membrane</location>
    </subcellularLocation>
    <subcellularLocation>
        <location evidence="2">Membrane</location>
        <topology evidence="2">Multi-pass membrane protein</topology>
    </subcellularLocation>
</comment>
<comment type="function">
    <text evidence="1 9">Required for the export of heme to the periplasm for the biogenesis of c-type cytochromes.</text>
</comment>
<evidence type="ECO:0000313" key="13">
    <source>
        <dbReference type="Proteomes" id="UP000196125"/>
    </source>
</evidence>
<dbReference type="PRINTS" id="PR01386">
    <property type="entry name" value="CCMCBIOGNSIS"/>
</dbReference>
<evidence type="ECO:0000256" key="5">
    <source>
        <dbReference type="ARBA" id="ARBA00022692"/>
    </source>
</evidence>
<feature type="transmembrane region" description="Helical" evidence="9">
    <location>
        <begin position="133"/>
        <end position="149"/>
    </location>
</feature>
<comment type="similarity">
    <text evidence="3 9">Belongs to the CcmC/CycZ/HelC family.</text>
</comment>
<feature type="domain" description="Cytochrome c assembly protein" evidence="10">
    <location>
        <begin position="26"/>
        <end position="184"/>
    </location>
</feature>
<dbReference type="EMBL" id="JAWRCO010000001">
    <property type="protein sequence ID" value="MDW6001445.1"/>
    <property type="molecule type" value="Genomic_DNA"/>
</dbReference>
<dbReference type="RefSeq" id="WP_087480570.1">
    <property type="nucleotide sequence ID" value="NZ_AP024883.1"/>
</dbReference>
<evidence type="ECO:0000313" key="12">
    <source>
        <dbReference type="EMBL" id="SMS00533.1"/>
    </source>
</evidence>
<feature type="transmembrane region" description="Helical" evidence="9">
    <location>
        <begin position="161"/>
        <end position="181"/>
    </location>
</feature>
<feature type="transmembrane region" description="Helical" evidence="9">
    <location>
        <begin position="201"/>
        <end position="224"/>
    </location>
</feature>
<dbReference type="NCBIfam" id="TIGR01191">
    <property type="entry name" value="ccmC"/>
    <property type="match status" value="1"/>
</dbReference>
<keyword evidence="9" id="KW-1003">Cell membrane</keyword>
<dbReference type="GO" id="GO:0005886">
    <property type="term" value="C:plasma membrane"/>
    <property type="evidence" value="ECO:0007669"/>
    <property type="project" value="UniProtKB-SubCell"/>
</dbReference>
<dbReference type="OrthoDB" id="9778550at2"/>